<dbReference type="EMBL" id="CP017675">
    <property type="protein sequence ID" value="APB34216.1"/>
    <property type="molecule type" value="Genomic_DNA"/>
</dbReference>
<dbReference type="PANTHER" id="PTHR42996:SF1">
    <property type="entry name" value="PHOSPHATE-BINDING PROTEIN PSTS"/>
    <property type="match status" value="1"/>
</dbReference>
<dbReference type="RefSeq" id="WP_071454694.1">
    <property type="nucleotide sequence ID" value="NZ_CP017675.1"/>
</dbReference>
<dbReference type="PANTHER" id="PTHR42996">
    <property type="entry name" value="PHOSPHATE-BINDING PROTEIN PSTS"/>
    <property type="match status" value="1"/>
</dbReference>
<comment type="similarity">
    <text evidence="1 4">Belongs to the PstS family.</text>
</comment>
<dbReference type="KEGG" id="glt:GlitD10_1890"/>
<feature type="signal peptide" evidence="5">
    <location>
        <begin position="1"/>
        <end position="22"/>
    </location>
</feature>
<gene>
    <name evidence="7" type="primary">pstS-3</name>
    <name evidence="7" type="ORF">GlitD10_1890</name>
</gene>
<evidence type="ECO:0000256" key="3">
    <source>
        <dbReference type="ARBA" id="ARBA00022592"/>
    </source>
</evidence>
<evidence type="ECO:0000256" key="5">
    <source>
        <dbReference type="SAM" id="SignalP"/>
    </source>
</evidence>
<dbReference type="InterPro" id="IPR050962">
    <property type="entry name" value="Phosphate-bind_PstS"/>
</dbReference>
<dbReference type="Proteomes" id="UP000180235">
    <property type="component" value="Chromosome"/>
</dbReference>
<dbReference type="PIRSF" id="PIRSF002756">
    <property type="entry name" value="PstS"/>
    <property type="match status" value="1"/>
</dbReference>
<keyword evidence="2 4" id="KW-0813">Transport</keyword>
<evidence type="ECO:0000256" key="1">
    <source>
        <dbReference type="ARBA" id="ARBA00008725"/>
    </source>
</evidence>
<dbReference type="AlphaFoldDB" id="A0A1J0AE71"/>
<dbReference type="GO" id="GO:0042301">
    <property type="term" value="F:phosphate ion binding"/>
    <property type="evidence" value="ECO:0007669"/>
    <property type="project" value="InterPro"/>
</dbReference>
<accession>A0A1J0AE71</accession>
<dbReference type="PROSITE" id="PS51257">
    <property type="entry name" value="PROKAR_LIPOPROTEIN"/>
    <property type="match status" value="1"/>
</dbReference>
<dbReference type="InterPro" id="IPR024370">
    <property type="entry name" value="PBP_domain"/>
</dbReference>
<evidence type="ECO:0000313" key="8">
    <source>
        <dbReference type="Proteomes" id="UP000180235"/>
    </source>
</evidence>
<dbReference type="InterPro" id="IPR005673">
    <property type="entry name" value="ABC_phos-bd_PstS"/>
</dbReference>
<reference evidence="7 8" key="1">
    <citation type="submission" date="2016-10" db="EMBL/GenBank/DDBJ databases">
        <title>Description of Gloeomargarita lithophora gen. nov., sp. nov., a thylakoid-bearing basal-branching cyanobacterium with intracellular carbonates, and proposal for Gloeomargaritales ord. nov.</title>
        <authorList>
            <person name="Moreira D."/>
            <person name="Tavera R."/>
            <person name="Benzerara K."/>
            <person name="Skouri-Panet F."/>
            <person name="Couradeau E."/>
            <person name="Gerard E."/>
            <person name="Loussert C."/>
            <person name="Novelo E."/>
            <person name="Zivanovic Y."/>
            <person name="Lopez-Garcia P."/>
        </authorList>
    </citation>
    <scope>NUCLEOTIDE SEQUENCE [LARGE SCALE GENOMIC DNA]</scope>
    <source>
        <strain evidence="7 8">D10</strain>
    </source>
</reference>
<dbReference type="NCBIfam" id="TIGR00975">
    <property type="entry name" value="3a0107s03"/>
    <property type="match status" value="1"/>
</dbReference>
<dbReference type="GO" id="GO:0035435">
    <property type="term" value="P:phosphate ion transmembrane transport"/>
    <property type="evidence" value="ECO:0007669"/>
    <property type="project" value="InterPro"/>
</dbReference>
<evidence type="ECO:0000313" key="7">
    <source>
        <dbReference type="EMBL" id="APB34216.1"/>
    </source>
</evidence>
<dbReference type="Pfam" id="PF12849">
    <property type="entry name" value="PBP_like_2"/>
    <property type="match status" value="1"/>
</dbReference>
<evidence type="ECO:0000259" key="6">
    <source>
        <dbReference type="Pfam" id="PF12849"/>
    </source>
</evidence>
<feature type="chain" id="PRO_5009608743" description="Phosphate-binding protein" evidence="5">
    <location>
        <begin position="23"/>
        <end position="355"/>
    </location>
</feature>
<dbReference type="Gene3D" id="3.40.190.10">
    <property type="entry name" value="Periplasmic binding protein-like II"/>
    <property type="match status" value="2"/>
</dbReference>
<dbReference type="SUPFAM" id="SSF53850">
    <property type="entry name" value="Periplasmic binding protein-like II"/>
    <property type="match status" value="1"/>
</dbReference>
<sequence>MRRRRYLYLSTLVGLGAVACQSKPVPPPETTPAPGEPVFLNGAGATFPSFLYLKWFAEYQKLYPEVQISYQPIGSAAGIQQFLTGTLDFAGSDVAMTDAEAAKLKQGALFVPMTAGSVAVVYNIPGIPTGLKLSRQLLPAIFLGQITRWNDPELAVLNPELTLPNLPITVVYRSDGSGTTAIFTSHLSAIDPLWQNQVGTGLTVNWPVGTGIKDNAGISAQIQQGEGVIGYVETAYAQQLKLATAALENQSGKFLLPTKNSVEKAVADVKLDAKLRGFIPDPASPEAYPIVSYSWFLIYQKYEDKNKGETLRKFIKWALVEGQKFGLELGYVPLPGPVVAQAQTLMQQHTLVASP</sequence>
<protein>
    <recommendedName>
        <fullName evidence="4">Phosphate-binding protein</fullName>
    </recommendedName>
</protein>
<dbReference type="GO" id="GO:0043190">
    <property type="term" value="C:ATP-binding cassette (ABC) transporter complex"/>
    <property type="evidence" value="ECO:0007669"/>
    <property type="project" value="InterPro"/>
</dbReference>
<organism evidence="7 8">
    <name type="scientific">Gloeomargarita lithophora Alchichica-D10</name>
    <dbReference type="NCBI Taxonomy" id="1188229"/>
    <lineage>
        <taxon>Bacteria</taxon>
        <taxon>Bacillati</taxon>
        <taxon>Cyanobacteriota</taxon>
        <taxon>Cyanophyceae</taxon>
        <taxon>Gloeomargaritales</taxon>
        <taxon>Gloeomargaritaceae</taxon>
        <taxon>Gloeomargarita</taxon>
    </lineage>
</organism>
<evidence type="ECO:0000256" key="4">
    <source>
        <dbReference type="PIRNR" id="PIRNR002756"/>
    </source>
</evidence>
<keyword evidence="8" id="KW-1185">Reference proteome</keyword>
<dbReference type="STRING" id="1188229.GlitD10_1890"/>
<feature type="domain" description="PBP" evidence="6">
    <location>
        <begin position="33"/>
        <end position="319"/>
    </location>
</feature>
<evidence type="ECO:0000256" key="2">
    <source>
        <dbReference type="ARBA" id="ARBA00022448"/>
    </source>
</evidence>
<dbReference type="CDD" id="cd13565">
    <property type="entry name" value="PBP2_PstS"/>
    <property type="match status" value="1"/>
</dbReference>
<proteinExistence type="inferred from homology"/>
<keyword evidence="3 4" id="KW-0592">Phosphate transport</keyword>
<dbReference type="OrthoDB" id="9790048at2"/>
<name>A0A1J0AE71_9CYAN</name>
<keyword evidence="5" id="KW-0732">Signal</keyword>